<dbReference type="PANTHER" id="PTHR30570">
    <property type="entry name" value="PERIPLASMIC PHOSPHATE BINDING COMPONENT OF PHOSPHATE ABC TRANSPORTER"/>
    <property type="match status" value="1"/>
</dbReference>
<dbReference type="InterPro" id="IPR050811">
    <property type="entry name" value="Phosphate_ABC_transporter"/>
</dbReference>
<sequence length="276" mass="29241">MTKLCRVVQMTLGVAVFAWHAIAAADQAPTSARITVTGASTLAPLISDLAKSFDAANPNVRTDVQSGGSSRAITDVRKGTAQVGMVSRALYPDESDLKALLIARDGIAIVVNAANPLKALTRAQVIDIYSGKIKNWSALGGPDMPITVVSKAEGRSTLEIFSSYFGLPYRSIKAHVIVGDNQQEIMTISGAKGAIGYVSIGSAEFEQKKGSPIKLLQLDQYVPSTGNVASGAYPISRELNLVSREPLSPEAKRLLAFVSAPSAKPFIQAHFFVPMP</sequence>
<dbReference type="InterPro" id="IPR024370">
    <property type="entry name" value="PBP_domain"/>
</dbReference>
<protein>
    <submittedName>
        <fullName evidence="4">Phosphate ABC transporter substrate-binding protein</fullName>
    </submittedName>
</protein>
<accession>A0A3P3E111</accession>
<dbReference type="PANTHER" id="PTHR30570:SF1">
    <property type="entry name" value="PHOSPHATE-BINDING PROTEIN PSTS"/>
    <property type="match status" value="1"/>
</dbReference>
<feature type="signal peptide" evidence="2">
    <location>
        <begin position="1"/>
        <end position="23"/>
    </location>
</feature>
<dbReference type="RefSeq" id="WP_124962103.1">
    <property type="nucleotide sequence ID" value="NZ_CBFHCE010000099.1"/>
</dbReference>
<name>A0A3P3E111_9BURK</name>
<organism evidence="4 5">
    <name type="scientific">Variovorax beijingensis</name>
    <dbReference type="NCBI Taxonomy" id="2496117"/>
    <lineage>
        <taxon>Bacteria</taxon>
        <taxon>Pseudomonadati</taxon>
        <taxon>Pseudomonadota</taxon>
        <taxon>Betaproteobacteria</taxon>
        <taxon>Burkholderiales</taxon>
        <taxon>Comamonadaceae</taxon>
        <taxon>Variovorax</taxon>
    </lineage>
</organism>
<reference evidence="4 5" key="1">
    <citation type="submission" date="2018-11" db="EMBL/GenBank/DDBJ databases">
        <title>The genome of Variovorax sp T529.</title>
        <authorList>
            <person name="Gao J."/>
        </authorList>
    </citation>
    <scope>NUCLEOTIDE SEQUENCE [LARGE SCALE GENOMIC DNA]</scope>
    <source>
        <strain evidence="4 5">T529</strain>
    </source>
</reference>
<evidence type="ECO:0000313" key="4">
    <source>
        <dbReference type="EMBL" id="RRH80200.1"/>
    </source>
</evidence>
<feature type="domain" description="PBP" evidence="3">
    <location>
        <begin position="24"/>
        <end position="258"/>
    </location>
</feature>
<gene>
    <name evidence="4" type="ORF">EH244_30925</name>
</gene>
<evidence type="ECO:0000256" key="1">
    <source>
        <dbReference type="ARBA" id="ARBA00022729"/>
    </source>
</evidence>
<proteinExistence type="predicted"/>
<dbReference type="Gene3D" id="3.40.190.10">
    <property type="entry name" value="Periplasmic binding protein-like II"/>
    <property type="match status" value="2"/>
</dbReference>
<dbReference type="Pfam" id="PF12849">
    <property type="entry name" value="PBP_like_2"/>
    <property type="match status" value="1"/>
</dbReference>
<keyword evidence="1 2" id="KW-0732">Signal</keyword>
<dbReference type="Proteomes" id="UP000271590">
    <property type="component" value="Unassembled WGS sequence"/>
</dbReference>
<evidence type="ECO:0000313" key="5">
    <source>
        <dbReference type="Proteomes" id="UP000271590"/>
    </source>
</evidence>
<dbReference type="AlphaFoldDB" id="A0A3P3E111"/>
<evidence type="ECO:0000259" key="3">
    <source>
        <dbReference type="Pfam" id="PF12849"/>
    </source>
</evidence>
<dbReference type="EMBL" id="RQXU01000041">
    <property type="protein sequence ID" value="RRH80200.1"/>
    <property type="molecule type" value="Genomic_DNA"/>
</dbReference>
<evidence type="ECO:0000256" key="2">
    <source>
        <dbReference type="SAM" id="SignalP"/>
    </source>
</evidence>
<feature type="chain" id="PRO_5018230925" evidence="2">
    <location>
        <begin position="24"/>
        <end position="276"/>
    </location>
</feature>
<comment type="caution">
    <text evidence="4">The sequence shown here is derived from an EMBL/GenBank/DDBJ whole genome shotgun (WGS) entry which is preliminary data.</text>
</comment>
<dbReference type="SUPFAM" id="SSF53850">
    <property type="entry name" value="Periplasmic binding protein-like II"/>
    <property type="match status" value="1"/>
</dbReference>
<dbReference type="CDD" id="cd13653">
    <property type="entry name" value="PBP2_phosphate_like_1"/>
    <property type="match status" value="1"/>
</dbReference>